<accession>A0A364VDY2</accession>
<dbReference type="AlphaFoldDB" id="A0A364VDY2"/>
<evidence type="ECO:0000313" key="3">
    <source>
        <dbReference type="Proteomes" id="UP000251047"/>
    </source>
</evidence>
<feature type="region of interest" description="Disordered" evidence="1">
    <location>
        <begin position="131"/>
        <end position="192"/>
    </location>
</feature>
<protein>
    <recommendedName>
        <fullName evidence="4">ABC transporter substrate-binding protein</fullName>
    </recommendedName>
</protein>
<comment type="caution">
    <text evidence="2">The sequence shown here is derived from an EMBL/GenBank/DDBJ whole genome shotgun (WGS) entry which is preliminary data.</text>
</comment>
<evidence type="ECO:0000256" key="1">
    <source>
        <dbReference type="SAM" id="MobiDB-lite"/>
    </source>
</evidence>
<name>A0A364VDY2_9CORY</name>
<sequence>MALAIGYAGVSGVQSCSVPPPEEFRIGVPDQSSGAASDMRMRPNLITPLAKEYQSALSRPGRHVTLVPLRPSQRLDALREKKVELVFGCVGEMLDQMDHNTAKQVRGRFSTSGSPDTPRWRDVTHSTLLSATPSDVGVSDPGLATPCPDPTIPQNTVALYDKPRINREDRRALNNVAGGISTQDLEDKASEG</sequence>
<evidence type="ECO:0000313" key="2">
    <source>
        <dbReference type="EMBL" id="RAV34850.1"/>
    </source>
</evidence>
<dbReference type="Proteomes" id="UP000251047">
    <property type="component" value="Unassembled WGS sequence"/>
</dbReference>
<organism evidence="2 3">
    <name type="scientific">Corynebacterium heidelbergense</name>
    <dbReference type="NCBI Taxonomy" id="2055947"/>
    <lineage>
        <taxon>Bacteria</taxon>
        <taxon>Bacillati</taxon>
        <taxon>Actinomycetota</taxon>
        <taxon>Actinomycetes</taxon>
        <taxon>Mycobacteriales</taxon>
        <taxon>Corynebacteriaceae</taxon>
        <taxon>Corynebacterium</taxon>
    </lineage>
</organism>
<dbReference type="EMBL" id="PHQP01000004">
    <property type="protein sequence ID" value="RAV34850.1"/>
    <property type="molecule type" value="Genomic_DNA"/>
</dbReference>
<gene>
    <name evidence="2" type="ORF">CWC39_01080</name>
</gene>
<feature type="compositionally biased region" description="Basic and acidic residues" evidence="1">
    <location>
        <begin position="161"/>
        <end position="172"/>
    </location>
</feature>
<proteinExistence type="predicted"/>
<evidence type="ECO:0008006" key="4">
    <source>
        <dbReference type="Google" id="ProtNLM"/>
    </source>
</evidence>
<reference evidence="2 3" key="1">
    <citation type="journal article" date="2018" name="Syst. Appl. Microbiol.">
        <title>Corynebacterium heidelbergense sp. nov., isolated from the preen glands of Egyptian geese (Alopochen aegyptiacus).</title>
        <authorList>
            <person name="Braun M.S."/>
            <person name="Wang E."/>
            <person name="Zimmermann S."/>
            <person name="Wink M."/>
        </authorList>
    </citation>
    <scope>NUCLEOTIDE SEQUENCE [LARGE SCALE GENOMIC DNA]</scope>
    <source>
        <strain evidence="2 3">DSM 104638</strain>
    </source>
</reference>